<evidence type="ECO:0000313" key="2">
    <source>
        <dbReference type="Proteomes" id="UP001320706"/>
    </source>
</evidence>
<proteinExistence type="predicted"/>
<sequence>MPTSTIQTRKTPTSTMAANNTGTNWINRKVQNAVAGVGSAAGGAVTGVGSGVNAVGRGIGDSIANTTRYWGQSVAGYGNDIKDAARAGGPRVATAGNPLGLSGPGQSKNLLPGGKLPAGSQQRNTGKGSARNPLGL</sequence>
<dbReference type="Proteomes" id="UP001320706">
    <property type="component" value="Unassembled WGS sequence"/>
</dbReference>
<keyword evidence="2" id="KW-1185">Reference proteome</keyword>
<protein>
    <submittedName>
        <fullName evidence="1">Uncharacterized protein</fullName>
    </submittedName>
</protein>
<evidence type="ECO:0000313" key="1">
    <source>
        <dbReference type="EMBL" id="KAK8208968.1"/>
    </source>
</evidence>
<name>A0ACC3SE21_9PEZI</name>
<dbReference type="EMBL" id="JAMKPW020000018">
    <property type="protein sequence ID" value="KAK8208968.1"/>
    <property type="molecule type" value="Genomic_DNA"/>
</dbReference>
<accession>A0ACC3SE21</accession>
<comment type="caution">
    <text evidence="1">The sequence shown here is derived from an EMBL/GenBank/DDBJ whole genome shotgun (WGS) entry which is preliminary data.</text>
</comment>
<organism evidence="1 2">
    <name type="scientific">Zalaria obscura</name>
    <dbReference type="NCBI Taxonomy" id="2024903"/>
    <lineage>
        <taxon>Eukaryota</taxon>
        <taxon>Fungi</taxon>
        <taxon>Dikarya</taxon>
        <taxon>Ascomycota</taxon>
        <taxon>Pezizomycotina</taxon>
        <taxon>Dothideomycetes</taxon>
        <taxon>Dothideomycetidae</taxon>
        <taxon>Dothideales</taxon>
        <taxon>Zalariaceae</taxon>
        <taxon>Zalaria</taxon>
    </lineage>
</organism>
<reference evidence="1" key="1">
    <citation type="submission" date="2024-02" db="EMBL/GenBank/DDBJ databases">
        <title>Metagenome Assembled Genome of Zalaria obscura JY119.</title>
        <authorList>
            <person name="Vighnesh L."/>
            <person name="Jagadeeshwari U."/>
            <person name="Venkata Ramana C."/>
            <person name="Sasikala C."/>
        </authorList>
    </citation>
    <scope>NUCLEOTIDE SEQUENCE</scope>
    <source>
        <strain evidence="1">JY119</strain>
    </source>
</reference>
<gene>
    <name evidence="1" type="ORF">M8818_003931</name>
</gene>